<reference evidence="1 2" key="1">
    <citation type="journal article" date="2019" name="Int. J. Syst. Evol. Microbiol.">
        <title>The Global Catalogue of Microorganisms (GCM) 10K type strain sequencing project: providing services to taxonomists for standard genome sequencing and annotation.</title>
        <authorList>
            <consortium name="The Broad Institute Genomics Platform"/>
            <consortium name="The Broad Institute Genome Sequencing Center for Infectious Disease"/>
            <person name="Wu L."/>
            <person name="Ma J."/>
        </authorList>
    </citation>
    <scope>NUCLEOTIDE SEQUENCE [LARGE SCALE GENOMIC DNA]</scope>
    <source>
        <strain evidence="1 2">JCM 10673</strain>
    </source>
</reference>
<evidence type="ECO:0000313" key="2">
    <source>
        <dbReference type="Proteomes" id="UP001501005"/>
    </source>
</evidence>
<accession>A0ABN1P6V2</accession>
<protein>
    <submittedName>
        <fullName evidence="1">Uncharacterized protein</fullName>
    </submittedName>
</protein>
<comment type="caution">
    <text evidence="1">The sequence shown here is derived from an EMBL/GenBank/DDBJ whole genome shotgun (WGS) entry which is preliminary data.</text>
</comment>
<evidence type="ECO:0000313" key="1">
    <source>
        <dbReference type="EMBL" id="GAA0923774.1"/>
    </source>
</evidence>
<keyword evidence="2" id="KW-1185">Reference proteome</keyword>
<proteinExistence type="predicted"/>
<sequence length="86" mass="9779">MRRFQQADGLMGIGRNAAGLEFYLKVETGEVTYEDNEEREKYIQIYRYQTAAAGAEAEVSDMFETDELDDVVRELIGGRVSCMART</sequence>
<name>A0ABN1P6V2_9ACTN</name>
<dbReference type="Proteomes" id="UP001501005">
    <property type="component" value="Unassembled WGS sequence"/>
</dbReference>
<gene>
    <name evidence="1" type="ORF">GCM10009549_44200</name>
</gene>
<dbReference type="RefSeq" id="WP_344052479.1">
    <property type="nucleotide sequence ID" value="NZ_BAAAHG010000043.1"/>
</dbReference>
<dbReference type="EMBL" id="BAAAHG010000043">
    <property type="protein sequence ID" value="GAA0923774.1"/>
    <property type="molecule type" value="Genomic_DNA"/>
</dbReference>
<organism evidence="1 2">
    <name type="scientific">Streptomyces thermoalcalitolerans</name>
    <dbReference type="NCBI Taxonomy" id="65605"/>
    <lineage>
        <taxon>Bacteria</taxon>
        <taxon>Bacillati</taxon>
        <taxon>Actinomycetota</taxon>
        <taxon>Actinomycetes</taxon>
        <taxon>Kitasatosporales</taxon>
        <taxon>Streptomycetaceae</taxon>
        <taxon>Streptomyces</taxon>
    </lineage>
</organism>